<dbReference type="Gene3D" id="3.40.50.10140">
    <property type="entry name" value="Toll/interleukin-1 receptor homology (TIR) domain"/>
    <property type="match status" value="1"/>
</dbReference>
<dbReference type="EMBL" id="UINC01070798">
    <property type="protein sequence ID" value="SVC05226.1"/>
    <property type="molecule type" value="Genomic_DNA"/>
</dbReference>
<accession>A0A382IZZ7</accession>
<dbReference type="GO" id="GO:0007165">
    <property type="term" value="P:signal transduction"/>
    <property type="evidence" value="ECO:0007669"/>
    <property type="project" value="InterPro"/>
</dbReference>
<reference evidence="2" key="1">
    <citation type="submission" date="2018-05" db="EMBL/GenBank/DDBJ databases">
        <authorList>
            <person name="Lanie J.A."/>
            <person name="Ng W.-L."/>
            <person name="Kazmierczak K.M."/>
            <person name="Andrzejewski T.M."/>
            <person name="Davidsen T.M."/>
            <person name="Wayne K.J."/>
            <person name="Tettelin H."/>
            <person name="Glass J.I."/>
            <person name="Rusch D."/>
            <person name="Podicherti R."/>
            <person name="Tsui H.-C.T."/>
            <person name="Winkler M.E."/>
        </authorList>
    </citation>
    <scope>NUCLEOTIDE SEQUENCE</scope>
</reference>
<feature type="domain" description="TIR" evidence="1">
    <location>
        <begin position="5"/>
        <end position="98"/>
    </location>
</feature>
<organism evidence="2">
    <name type="scientific">marine metagenome</name>
    <dbReference type="NCBI Taxonomy" id="408172"/>
    <lineage>
        <taxon>unclassified sequences</taxon>
        <taxon>metagenomes</taxon>
        <taxon>ecological metagenomes</taxon>
    </lineage>
</organism>
<protein>
    <recommendedName>
        <fullName evidence="1">TIR domain-containing protein</fullName>
    </recommendedName>
</protein>
<gene>
    <name evidence="2" type="ORF">METZ01_LOCUS258080</name>
</gene>
<dbReference type="SUPFAM" id="SSF52200">
    <property type="entry name" value="Toll/Interleukin receptor TIR domain"/>
    <property type="match status" value="1"/>
</dbReference>
<evidence type="ECO:0000259" key="1">
    <source>
        <dbReference type="Pfam" id="PF13676"/>
    </source>
</evidence>
<proteinExistence type="predicted"/>
<feature type="non-terminal residue" evidence="2">
    <location>
        <position position="217"/>
    </location>
</feature>
<name>A0A382IZZ7_9ZZZZ</name>
<dbReference type="Pfam" id="PF13676">
    <property type="entry name" value="TIR_2"/>
    <property type="match status" value="1"/>
</dbReference>
<dbReference type="InterPro" id="IPR035897">
    <property type="entry name" value="Toll_tir_struct_dom_sf"/>
</dbReference>
<sequence length="217" mass="24885">MNDLFISYAHIDDLPISEDQKGWITEFQRILENRLAQLMGQKPKIWRDQKLSGSDIFDEQIVEQFKNTKLMVSILSPRYVKSEWCNKELTEFYKNAEETGGVAVAGKSRVLKVVKTPFDPDEVQPELQRVFGSVLGFNFYNFDNDSGKVVEYNEAFGKEARQNYFSRIYDLAYEICEILKKTDSGHADESAVAAPKKGAKTVYLATVTADRNEEREN</sequence>
<dbReference type="AlphaFoldDB" id="A0A382IZZ7"/>
<dbReference type="InterPro" id="IPR000157">
    <property type="entry name" value="TIR_dom"/>
</dbReference>
<evidence type="ECO:0000313" key="2">
    <source>
        <dbReference type="EMBL" id="SVC05226.1"/>
    </source>
</evidence>